<protein>
    <submittedName>
        <fullName evidence="10">Ceramidase</fullName>
    </submittedName>
</protein>
<dbReference type="PANTHER" id="PTHR46187:SF1">
    <property type="entry name" value="ALKALINE PHYTOCERAMIDASE"/>
    <property type="match status" value="1"/>
</dbReference>
<accession>A0A014PK47</accession>
<feature type="binding site" evidence="7">
    <location>
        <position position="41"/>
    </location>
    <ligand>
        <name>Ca(2+)</name>
        <dbReference type="ChEBI" id="CHEBI:29108"/>
    </ligand>
</feature>
<evidence type="ECO:0000256" key="3">
    <source>
        <dbReference type="ARBA" id="ARBA00022692"/>
    </source>
</evidence>
<feature type="transmembrane region" description="Helical" evidence="9">
    <location>
        <begin position="42"/>
        <end position="60"/>
    </location>
</feature>
<reference evidence="10 11" key="1">
    <citation type="submission" date="2014-02" db="EMBL/GenBank/DDBJ databases">
        <title>The genome sequence of the entomopathogenic fungus Metarhizium robertsii ARSEF 2575.</title>
        <authorList>
            <person name="Giuliano Garisto Donzelli B."/>
            <person name="Roe B.A."/>
            <person name="Macmil S.L."/>
            <person name="Krasnoff S.B."/>
            <person name="Gibson D.M."/>
        </authorList>
    </citation>
    <scope>NUCLEOTIDE SEQUENCE [LARGE SCALE GENOMIC DNA]</scope>
    <source>
        <strain evidence="10 11">ARSEF 2575</strain>
    </source>
</reference>
<sequence length="266" mass="30671">MGHHNIRYDGDPYSLTGVWGPPNSRANFCEEDYILTRFLAEFVNSLTNLAYVYLALRYMYGPGSRGLLSPKLDFMSISLLSLGFGSFLFHASLRQTLEFADEFSMLGLTWSMLQATLTLRQSPLRSRSISIGLAFVFITFAGFYIQSPRIIYQVIAFATGILLVILRTQYLYHWLQPAPFAKAKSRDWNMRTWKAIGVCLIGYVLWNIDLEYCATLRAVRRQVGLPWAWLFEFHGLWHVLTAIGASQFMNVAREMREEVYLEKKDK</sequence>
<keyword evidence="5 9" id="KW-1133">Transmembrane helix</keyword>
<dbReference type="AlphaFoldDB" id="A0A014PK47"/>
<evidence type="ECO:0000256" key="5">
    <source>
        <dbReference type="ARBA" id="ARBA00022989"/>
    </source>
</evidence>
<keyword evidence="8" id="KW-0862">Zinc</keyword>
<dbReference type="GO" id="GO:0046514">
    <property type="term" value="P:ceramide catabolic process"/>
    <property type="evidence" value="ECO:0007669"/>
    <property type="project" value="TreeGrafter"/>
</dbReference>
<proteinExistence type="inferred from homology"/>
<dbReference type="GO" id="GO:0005789">
    <property type="term" value="C:endoplasmic reticulum membrane"/>
    <property type="evidence" value="ECO:0007669"/>
    <property type="project" value="TreeGrafter"/>
</dbReference>
<comment type="subcellular location">
    <subcellularLocation>
        <location evidence="1">Membrane</location>
        <topology evidence="1">Multi-pass membrane protein</topology>
    </subcellularLocation>
</comment>
<comment type="cofactor">
    <cofactor evidence="8">
        <name>Zn(2+)</name>
        <dbReference type="ChEBI" id="CHEBI:29105"/>
    </cofactor>
</comment>
<dbReference type="InterPro" id="IPR008901">
    <property type="entry name" value="ACER"/>
</dbReference>
<dbReference type="HOGENOM" id="CLU_063293_1_0_1"/>
<evidence type="ECO:0000256" key="8">
    <source>
        <dbReference type="PIRSR" id="PIRSR608901-2"/>
    </source>
</evidence>
<feature type="binding site" evidence="8">
    <location>
        <position position="238"/>
    </location>
    <ligand>
        <name>Zn(2+)</name>
        <dbReference type="ChEBI" id="CHEBI:29105"/>
        <note>catalytic</note>
    </ligand>
</feature>
<dbReference type="GO" id="GO:0046513">
    <property type="term" value="P:ceramide biosynthetic process"/>
    <property type="evidence" value="ECO:0007669"/>
    <property type="project" value="TreeGrafter"/>
</dbReference>
<dbReference type="Pfam" id="PF05875">
    <property type="entry name" value="Ceramidase"/>
    <property type="match status" value="1"/>
</dbReference>
<name>A0A014PK47_9HYPO</name>
<keyword evidence="4" id="KW-0378">Hydrolase</keyword>
<feature type="transmembrane region" description="Helical" evidence="9">
    <location>
        <begin position="151"/>
        <end position="172"/>
    </location>
</feature>
<keyword evidence="7" id="KW-0479">Metal-binding</keyword>
<evidence type="ECO:0000256" key="4">
    <source>
        <dbReference type="ARBA" id="ARBA00022801"/>
    </source>
</evidence>
<dbReference type="eggNOG" id="KOG2329">
    <property type="taxonomic scope" value="Eukaryota"/>
</dbReference>
<keyword evidence="3 9" id="KW-0812">Transmembrane</keyword>
<evidence type="ECO:0000256" key="2">
    <source>
        <dbReference type="ARBA" id="ARBA00009780"/>
    </source>
</evidence>
<feature type="binding site" evidence="8">
    <location>
        <position position="90"/>
    </location>
    <ligand>
        <name>Zn(2+)</name>
        <dbReference type="ChEBI" id="CHEBI:29105"/>
        <note>catalytic</note>
    </ligand>
</feature>
<organism evidence="10 11">
    <name type="scientific">Metarhizium robertsii</name>
    <dbReference type="NCBI Taxonomy" id="568076"/>
    <lineage>
        <taxon>Eukaryota</taxon>
        <taxon>Fungi</taxon>
        <taxon>Dikarya</taxon>
        <taxon>Ascomycota</taxon>
        <taxon>Pezizomycotina</taxon>
        <taxon>Sordariomycetes</taxon>
        <taxon>Hypocreomycetidae</taxon>
        <taxon>Hypocreales</taxon>
        <taxon>Clavicipitaceae</taxon>
        <taxon>Metarhizium</taxon>
    </lineage>
</organism>
<feature type="transmembrane region" description="Helical" evidence="9">
    <location>
        <begin position="192"/>
        <end position="208"/>
    </location>
</feature>
<evidence type="ECO:0000256" key="9">
    <source>
        <dbReference type="SAM" id="Phobius"/>
    </source>
</evidence>
<evidence type="ECO:0000256" key="6">
    <source>
        <dbReference type="ARBA" id="ARBA00023136"/>
    </source>
</evidence>
<feature type="transmembrane region" description="Helical" evidence="9">
    <location>
        <begin position="228"/>
        <end position="246"/>
    </location>
</feature>
<gene>
    <name evidence="10" type="ORF">X797_010691</name>
</gene>
<feature type="binding site" evidence="8">
    <location>
        <position position="234"/>
    </location>
    <ligand>
        <name>Zn(2+)</name>
        <dbReference type="ChEBI" id="CHEBI:29105"/>
        <note>catalytic</note>
    </ligand>
</feature>
<dbReference type="OrthoDB" id="187171at2759"/>
<evidence type="ECO:0000313" key="11">
    <source>
        <dbReference type="Proteomes" id="UP000030151"/>
    </source>
</evidence>
<dbReference type="Proteomes" id="UP000030151">
    <property type="component" value="Unassembled WGS sequence"/>
</dbReference>
<feature type="binding site" evidence="7">
    <location>
        <position position="30"/>
    </location>
    <ligand>
        <name>Ca(2+)</name>
        <dbReference type="ChEBI" id="CHEBI:29108"/>
    </ligand>
</feature>
<keyword evidence="6 9" id="KW-0472">Membrane</keyword>
<dbReference type="GO" id="GO:0016811">
    <property type="term" value="F:hydrolase activity, acting on carbon-nitrogen (but not peptide) bonds, in linear amides"/>
    <property type="evidence" value="ECO:0007669"/>
    <property type="project" value="InterPro"/>
</dbReference>
<evidence type="ECO:0000313" key="10">
    <source>
        <dbReference type="EMBL" id="EXU96191.1"/>
    </source>
</evidence>
<comment type="similarity">
    <text evidence="2">Belongs to the alkaline ceramidase family.</text>
</comment>
<dbReference type="PANTHER" id="PTHR46187">
    <property type="entry name" value="ALKALINE CERAMIDASE 3"/>
    <property type="match status" value="1"/>
</dbReference>
<evidence type="ECO:0000256" key="1">
    <source>
        <dbReference type="ARBA" id="ARBA00004141"/>
    </source>
</evidence>
<feature type="transmembrane region" description="Helical" evidence="9">
    <location>
        <begin position="72"/>
        <end position="91"/>
    </location>
</feature>
<comment type="caution">
    <text evidence="10">The sequence shown here is derived from an EMBL/GenBank/DDBJ whole genome shotgun (WGS) entry which is preliminary data.</text>
</comment>
<dbReference type="EMBL" id="JELW01000053">
    <property type="protein sequence ID" value="EXU96191.1"/>
    <property type="molecule type" value="Genomic_DNA"/>
</dbReference>
<feature type="transmembrane region" description="Helical" evidence="9">
    <location>
        <begin position="128"/>
        <end position="145"/>
    </location>
</feature>
<dbReference type="GO" id="GO:0046872">
    <property type="term" value="F:metal ion binding"/>
    <property type="evidence" value="ECO:0007669"/>
    <property type="project" value="UniProtKB-KW"/>
</dbReference>
<keyword evidence="7" id="KW-0106">Calcium</keyword>
<evidence type="ECO:0000256" key="7">
    <source>
        <dbReference type="PIRSR" id="PIRSR608901-1"/>
    </source>
</evidence>